<keyword evidence="7 10" id="KW-0472">Membrane</keyword>
<evidence type="ECO:0000256" key="4">
    <source>
        <dbReference type="ARBA" id="ARBA00022692"/>
    </source>
</evidence>
<dbReference type="GO" id="GO:0044718">
    <property type="term" value="P:siderophore transmembrane transport"/>
    <property type="evidence" value="ECO:0007669"/>
    <property type="project" value="TreeGrafter"/>
</dbReference>
<evidence type="ECO:0000256" key="3">
    <source>
        <dbReference type="ARBA" id="ARBA00022452"/>
    </source>
</evidence>
<feature type="transmembrane region" description="Helical" evidence="12">
    <location>
        <begin position="51"/>
        <end position="73"/>
    </location>
</feature>
<dbReference type="InterPro" id="IPR039426">
    <property type="entry name" value="TonB-dep_rcpt-like"/>
</dbReference>
<evidence type="ECO:0000256" key="9">
    <source>
        <dbReference type="ARBA" id="ARBA00023237"/>
    </source>
</evidence>
<evidence type="ECO:0000256" key="5">
    <source>
        <dbReference type="ARBA" id="ARBA00022729"/>
    </source>
</evidence>
<dbReference type="InterPro" id="IPR037066">
    <property type="entry name" value="Plug_dom_sf"/>
</dbReference>
<keyword evidence="8" id="KW-0675">Receptor</keyword>
<dbReference type="AlphaFoldDB" id="A0A916W644"/>
<evidence type="ECO:0000256" key="6">
    <source>
        <dbReference type="ARBA" id="ARBA00023077"/>
    </source>
</evidence>
<dbReference type="InterPro" id="IPR000531">
    <property type="entry name" value="Beta-barrel_TonB"/>
</dbReference>
<dbReference type="GO" id="GO:0009279">
    <property type="term" value="C:cell outer membrane"/>
    <property type="evidence" value="ECO:0007669"/>
    <property type="project" value="UniProtKB-SubCell"/>
</dbReference>
<reference evidence="15" key="1">
    <citation type="journal article" date="2014" name="Int. J. Syst. Evol. Microbiol.">
        <title>Complete genome sequence of Corynebacterium casei LMG S-19264T (=DSM 44701T), isolated from a smear-ripened cheese.</title>
        <authorList>
            <consortium name="US DOE Joint Genome Institute (JGI-PGF)"/>
            <person name="Walter F."/>
            <person name="Albersmeier A."/>
            <person name="Kalinowski J."/>
            <person name="Ruckert C."/>
        </authorList>
    </citation>
    <scope>NUCLEOTIDE SEQUENCE</scope>
    <source>
        <strain evidence="15">CGMCC 1.15320</strain>
    </source>
</reference>
<keyword evidence="16" id="KW-1185">Reference proteome</keyword>
<evidence type="ECO:0000256" key="1">
    <source>
        <dbReference type="ARBA" id="ARBA00004571"/>
    </source>
</evidence>
<dbReference type="Proteomes" id="UP000636264">
    <property type="component" value="Unassembled WGS sequence"/>
</dbReference>
<protein>
    <submittedName>
        <fullName evidence="15">Ligand-gated channel</fullName>
    </submittedName>
</protein>
<name>A0A916W644_9HYPH</name>
<dbReference type="EMBL" id="BMIF01000007">
    <property type="protein sequence ID" value="GGA70093.1"/>
    <property type="molecule type" value="Genomic_DNA"/>
</dbReference>
<feature type="domain" description="TonB-dependent receptor plug" evidence="14">
    <location>
        <begin position="92"/>
        <end position="200"/>
    </location>
</feature>
<dbReference type="SUPFAM" id="SSF56935">
    <property type="entry name" value="Porins"/>
    <property type="match status" value="1"/>
</dbReference>
<dbReference type="GO" id="GO:0015344">
    <property type="term" value="F:siderophore uptake transmembrane transporter activity"/>
    <property type="evidence" value="ECO:0007669"/>
    <property type="project" value="TreeGrafter"/>
</dbReference>
<sequence>MGVTYRMRDASGAVVFAVVTEVIAGGPGAQHPSHQHTCVCRSEGLSMSSRYLWLIFSATSAISLCTASLPALAQELRLDTIVVSPNRAPTKVSETGSSVTVIDEQTIEEQSQPLVLDYLATVPGVSLATPGGAGTETSLSLRGAPRRYVKTLYNGIDLADITAPQVQTSYQYLLTGGITSMEVLRGSQSTLYGSDAIAGVISVDTLGDIRPGITHIIGAEGGSFGTASGIYGLRAANDAGKFAANIVGFHTDGISAAAAGTERDGYQNLTGDFNGEYRFNDVFSVFASGFIIDAEAEFDQDSPKPPIDDPTSENLNKTRHVAGRVGFNMDFMDGRLKNTFSVQGMKFDRRLHSVHTTLGEYDARYEGGRTKFDYQGSFEATDWLTLRYGADHERQNAVFSDDSGSLPTDDRMHDTGIWLQGDLQPIENLFLSAGLRRDEHNRYGDETTYRLSGTYLFDQTGTRLHSSYGTGFRAPSLYELYAPFAGDPTLRPETSKSFDIGVEQEFLDGALVADLTYFNLQIENLIIYNNATWGYEQIDGRSRMSGVEASVSYDVNDQLKLGGSYTYTDAVDQYDVRLPQVARHMVGLTATYKPAEKWTVSGTGRIALDTTAIDGSELDDYFLLNAKVAYKPDEDKELYLRVENLLDQDYQTVRGFNNPGIGVFAGFKMAFQP</sequence>
<dbReference type="PROSITE" id="PS52016">
    <property type="entry name" value="TONB_DEPENDENT_REC_3"/>
    <property type="match status" value="1"/>
</dbReference>
<evidence type="ECO:0000256" key="2">
    <source>
        <dbReference type="ARBA" id="ARBA00022448"/>
    </source>
</evidence>
<dbReference type="PANTHER" id="PTHR30069">
    <property type="entry name" value="TONB-DEPENDENT OUTER MEMBRANE RECEPTOR"/>
    <property type="match status" value="1"/>
</dbReference>
<accession>A0A916W644</accession>
<dbReference type="InterPro" id="IPR036942">
    <property type="entry name" value="Beta-barrel_TonB_sf"/>
</dbReference>
<keyword evidence="6 11" id="KW-0798">TonB box</keyword>
<organism evidence="15 16">
    <name type="scientific">Nitratireductor aestuarii</name>
    <dbReference type="NCBI Taxonomy" id="1735103"/>
    <lineage>
        <taxon>Bacteria</taxon>
        <taxon>Pseudomonadati</taxon>
        <taxon>Pseudomonadota</taxon>
        <taxon>Alphaproteobacteria</taxon>
        <taxon>Hyphomicrobiales</taxon>
        <taxon>Phyllobacteriaceae</taxon>
        <taxon>Nitratireductor</taxon>
    </lineage>
</organism>
<evidence type="ECO:0000259" key="14">
    <source>
        <dbReference type="Pfam" id="PF07715"/>
    </source>
</evidence>
<dbReference type="Pfam" id="PF00593">
    <property type="entry name" value="TonB_dep_Rec_b-barrel"/>
    <property type="match status" value="1"/>
</dbReference>
<keyword evidence="2 10" id="KW-0813">Transport</keyword>
<dbReference type="InterPro" id="IPR012910">
    <property type="entry name" value="Plug_dom"/>
</dbReference>
<dbReference type="Pfam" id="PF07715">
    <property type="entry name" value="Plug"/>
    <property type="match status" value="1"/>
</dbReference>
<keyword evidence="9 10" id="KW-0998">Cell outer membrane</keyword>
<keyword evidence="3 10" id="KW-1134">Transmembrane beta strand</keyword>
<evidence type="ECO:0000256" key="12">
    <source>
        <dbReference type="SAM" id="Phobius"/>
    </source>
</evidence>
<comment type="caution">
    <text evidence="15">The sequence shown here is derived from an EMBL/GenBank/DDBJ whole genome shotgun (WGS) entry which is preliminary data.</text>
</comment>
<evidence type="ECO:0000256" key="8">
    <source>
        <dbReference type="ARBA" id="ARBA00023170"/>
    </source>
</evidence>
<gene>
    <name evidence="15" type="ORF">GCM10011385_24880</name>
</gene>
<reference evidence="15" key="2">
    <citation type="submission" date="2020-09" db="EMBL/GenBank/DDBJ databases">
        <authorList>
            <person name="Sun Q."/>
            <person name="Zhou Y."/>
        </authorList>
    </citation>
    <scope>NUCLEOTIDE SEQUENCE</scope>
    <source>
        <strain evidence="15">CGMCC 1.15320</strain>
    </source>
</reference>
<dbReference type="CDD" id="cd01347">
    <property type="entry name" value="ligand_gated_channel"/>
    <property type="match status" value="1"/>
</dbReference>
<evidence type="ECO:0000313" key="16">
    <source>
        <dbReference type="Proteomes" id="UP000636264"/>
    </source>
</evidence>
<proteinExistence type="inferred from homology"/>
<comment type="subcellular location">
    <subcellularLocation>
        <location evidence="1 10">Cell outer membrane</location>
        <topology evidence="1 10">Multi-pass membrane protein</topology>
    </subcellularLocation>
</comment>
<dbReference type="Gene3D" id="2.40.170.20">
    <property type="entry name" value="TonB-dependent receptor, beta-barrel domain"/>
    <property type="match status" value="1"/>
</dbReference>
<comment type="similarity">
    <text evidence="10 11">Belongs to the TonB-dependent receptor family.</text>
</comment>
<keyword evidence="4 10" id="KW-0812">Transmembrane</keyword>
<keyword evidence="12" id="KW-1133">Transmembrane helix</keyword>
<evidence type="ECO:0000256" key="10">
    <source>
        <dbReference type="PROSITE-ProRule" id="PRU01360"/>
    </source>
</evidence>
<dbReference type="Gene3D" id="2.170.130.10">
    <property type="entry name" value="TonB-dependent receptor, plug domain"/>
    <property type="match status" value="1"/>
</dbReference>
<feature type="domain" description="TonB-dependent receptor-like beta-barrel" evidence="13">
    <location>
        <begin position="269"/>
        <end position="645"/>
    </location>
</feature>
<keyword evidence="5" id="KW-0732">Signal</keyword>
<dbReference type="PANTHER" id="PTHR30069:SF29">
    <property type="entry name" value="HEMOGLOBIN AND HEMOGLOBIN-HAPTOGLOBIN-BINDING PROTEIN 1-RELATED"/>
    <property type="match status" value="1"/>
</dbReference>
<evidence type="ECO:0000256" key="11">
    <source>
        <dbReference type="RuleBase" id="RU003357"/>
    </source>
</evidence>
<evidence type="ECO:0000259" key="13">
    <source>
        <dbReference type="Pfam" id="PF00593"/>
    </source>
</evidence>
<evidence type="ECO:0000256" key="7">
    <source>
        <dbReference type="ARBA" id="ARBA00023136"/>
    </source>
</evidence>
<evidence type="ECO:0000313" key="15">
    <source>
        <dbReference type="EMBL" id="GGA70093.1"/>
    </source>
</evidence>